<evidence type="ECO:0000313" key="1">
    <source>
        <dbReference type="EMBL" id="HIZ69390.1"/>
    </source>
</evidence>
<accession>A0A9D2FZ40</accession>
<reference evidence="1" key="2">
    <citation type="submission" date="2021-04" db="EMBL/GenBank/DDBJ databases">
        <authorList>
            <person name="Gilroy R."/>
        </authorList>
    </citation>
    <scope>NUCLEOTIDE SEQUENCE</scope>
    <source>
        <strain evidence="1">ChiHecec3B27-8219</strain>
    </source>
</reference>
<evidence type="ECO:0000313" key="2">
    <source>
        <dbReference type="Proteomes" id="UP000824055"/>
    </source>
</evidence>
<gene>
    <name evidence="1" type="ORF">H9966_05830</name>
</gene>
<reference evidence="1" key="1">
    <citation type="journal article" date="2021" name="PeerJ">
        <title>Extensive microbial diversity within the chicken gut microbiome revealed by metagenomics and culture.</title>
        <authorList>
            <person name="Gilroy R."/>
            <person name="Ravi A."/>
            <person name="Getino M."/>
            <person name="Pursley I."/>
            <person name="Horton D.L."/>
            <person name="Alikhan N.F."/>
            <person name="Baker D."/>
            <person name="Gharbi K."/>
            <person name="Hall N."/>
            <person name="Watson M."/>
            <person name="Adriaenssens E.M."/>
            <person name="Foster-Nyarko E."/>
            <person name="Jarju S."/>
            <person name="Secka A."/>
            <person name="Antonio M."/>
            <person name="Oren A."/>
            <person name="Chaudhuri R.R."/>
            <person name="La Ragione R."/>
            <person name="Hildebrand F."/>
            <person name="Pallen M.J."/>
        </authorList>
    </citation>
    <scope>NUCLEOTIDE SEQUENCE</scope>
    <source>
        <strain evidence="1">ChiHecec3B27-8219</strain>
    </source>
</reference>
<organism evidence="1 2">
    <name type="scientific">Candidatus Prevotella avicola</name>
    <dbReference type="NCBI Taxonomy" id="2838738"/>
    <lineage>
        <taxon>Bacteria</taxon>
        <taxon>Pseudomonadati</taxon>
        <taxon>Bacteroidota</taxon>
        <taxon>Bacteroidia</taxon>
        <taxon>Bacteroidales</taxon>
        <taxon>Prevotellaceae</taxon>
        <taxon>Prevotella</taxon>
    </lineage>
</organism>
<protein>
    <submittedName>
        <fullName evidence="1">Uncharacterized protein</fullName>
    </submittedName>
</protein>
<dbReference type="Proteomes" id="UP000824055">
    <property type="component" value="Unassembled WGS sequence"/>
</dbReference>
<name>A0A9D2FZ40_9BACT</name>
<dbReference type="AlphaFoldDB" id="A0A9D2FZ40"/>
<dbReference type="EMBL" id="DXBE01000044">
    <property type="protein sequence ID" value="HIZ69390.1"/>
    <property type="molecule type" value="Genomic_DNA"/>
</dbReference>
<proteinExistence type="predicted"/>
<comment type="caution">
    <text evidence="1">The sequence shown here is derived from an EMBL/GenBank/DDBJ whole genome shotgun (WGS) entry which is preliminary data.</text>
</comment>
<sequence>MSGLEEFVPQWQRLHRPSMDVTDDAAFYWRLYASLLDLAERNARPVGEPDLLSLLLYTENTIAVGLDGVYEYLYRGLGNVVFHWCDRLGMDANATSQVHRLVSEAVAEASSSRSGLRRWMAESVLSRDFSRLSEMLVYFAEEDRQLRRVFPDLRYREEMFLRLTGDRRKAQEMLWGDMAFCWRDKRGKSLSETIASQFRLSSSAMEEQERDSLREAAELLGTIHAENLDTYIYMERKDDRTATLRHRDGRVFRDVVFPTSLSSRARGQVLAAQLVTYDGKTYANGLARWMDGKAAERWNGEILWQDICQKERKAARQVHFTTPSGKRMSLYEDLYTLPEDPEAARLAAQGIYQDEPDLLDFFAMTSQT</sequence>